<protein>
    <recommendedName>
        <fullName evidence="2">Lipoprotein</fullName>
    </recommendedName>
</protein>
<organism evidence="1">
    <name type="scientific">Streptomyces sp. NBC_01393</name>
    <dbReference type="NCBI Taxonomy" id="2903851"/>
    <lineage>
        <taxon>Bacteria</taxon>
        <taxon>Bacillati</taxon>
        <taxon>Actinomycetota</taxon>
        <taxon>Actinomycetes</taxon>
        <taxon>Kitasatosporales</taxon>
        <taxon>Streptomycetaceae</taxon>
        <taxon>Streptomyces</taxon>
    </lineage>
</organism>
<proteinExistence type="predicted"/>
<evidence type="ECO:0008006" key="2">
    <source>
        <dbReference type="Google" id="ProtNLM"/>
    </source>
</evidence>
<dbReference type="AlphaFoldDB" id="A0AAU3HV45"/>
<dbReference type="PROSITE" id="PS51257">
    <property type="entry name" value="PROKAR_LIPOPROTEIN"/>
    <property type="match status" value="1"/>
</dbReference>
<gene>
    <name evidence="1" type="ORF">OG699_16125</name>
</gene>
<name>A0AAU3HV45_9ACTN</name>
<accession>A0AAU3HV45</accession>
<reference evidence="1" key="1">
    <citation type="submission" date="2022-10" db="EMBL/GenBank/DDBJ databases">
        <title>The complete genomes of actinobacterial strains from the NBC collection.</title>
        <authorList>
            <person name="Joergensen T.S."/>
            <person name="Alvarez Arevalo M."/>
            <person name="Sterndorff E.B."/>
            <person name="Faurdal D."/>
            <person name="Vuksanovic O."/>
            <person name="Mourched A.-S."/>
            <person name="Charusanti P."/>
            <person name="Shaw S."/>
            <person name="Blin K."/>
            <person name="Weber T."/>
        </authorList>
    </citation>
    <scope>NUCLEOTIDE SEQUENCE</scope>
    <source>
        <strain evidence="1">NBC_01393</strain>
    </source>
</reference>
<evidence type="ECO:0000313" key="1">
    <source>
        <dbReference type="EMBL" id="WTZ09387.1"/>
    </source>
</evidence>
<sequence length="187" mass="19712">MGALRYFRGRTRHRRVLVAVGLGAAGVFAVTGCRPVDGLSTATVAYTTDQTATRELKRQHVDVKWLTCTARLGNAGKAYTPGKSPSPSENTVATVDCQGQTGDGRDIAVKGKVTRAVNGACVRGDLRATVGGRQVFRVKGLGDCGAGPTPPVTYHPTNGQPNPTVTVTVTRTMWCKGDPTCWPSQGK</sequence>
<dbReference type="EMBL" id="CP109546">
    <property type="protein sequence ID" value="WTZ09387.1"/>
    <property type="molecule type" value="Genomic_DNA"/>
</dbReference>